<sequence>MRERKAANQRRTWMRAQVFYSGVGLGRRHIGPRWPQPILCLSSFQCQTRKISSQPKKDTAEVEYILSAVASVVDSDGRCLTCGSGF</sequence>
<dbReference type="AlphaFoldDB" id="A0A5K3FPC4"/>
<proteinExistence type="predicted"/>
<reference evidence="1" key="1">
    <citation type="submission" date="2019-11" db="UniProtKB">
        <authorList>
            <consortium name="WormBaseParasite"/>
        </authorList>
    </citation>
    <scope>IDENTIFICATION</scope>
</reference>
<name>A0A5K3FPC4_MESCO</name>
<organism evidence="1">
    <name type="scientific">Mesocestoides corti</name>
    <name type="common">Flatworm</name>
    <dbReference type="NCBI Taxonomy" id="53468"/>
    <lineage>
        <taxon>Eukaryota</taxon>
        <taxon>Metazoa</taxon>
        <taxon>Spiralia</taxon>
        <taxon>Lophotrochozoa</taxon>
        <taxon>Platyhelminthes</taxon>
        <taxon>Cestoda</taxon>
        <taxon>Eucestoda</taxon>
        <taxon>Cyclophyllidea</taxon>
        <taxon>Mesocestoididae</taxon>
        <taxon>Mesocestoides</taxon>
    </lineage>
</organism>
<evidence type="ECO:0000313" key="1">
    <source>
        <dbReference type="WBParaSite" id="MCU_010309-RA"/>
    </source>
</evidence>
<protein>
    <submittedName>
        <fullName evidence="1">Uncharacterized protein</fullName>
    </submittedName>
</protein>
<dbReference type="WBParaSite" id="MCU_010309-RA">
    <property type="protein sequence ID" value="MCU_010309-RA"/>
    <property type="gene ID" value="MCU_010309"/>
</dbReference>
<accession>A0A5K3FPC4</accession>